<dbReference type="SUPFAM" id="SSF55031">
    <property type="entry name" value="Bacterial exopeptidase dimerisation domain"/>
    <property type="match status" value="1"/>
</dbReference>
<evidence type="ECO:0000256" key="3">
    <source>
        <dbReference type="ARBA" id="ARBA00022723"/>
    </source>
</evidence>
<keyword evidence="3" id="KW-0479">Metal-binding</keyword>
<dbReference type="InterPro" id="IPR001261">
    <property type="entry name" value="ArgE/DapE_CS"/>
</dbReference>
<dbReference type="Pfam" id="PF07687">
    <property type="entry name" value="M20_dimer"/>
    <property type="match status" value="1"/>
</dbReference>
<dbReference type="GO" id="GO:0004180">
    <property type="term" value="F:carboxypeptidase activity"/>
    <property type="evidence" value="ECO:0007669"/>
    <property type="project" value="TreeGrafter"/>
</dbReference>
<evidence type="ECO:0000259" key="7">
    <source>
        <dbReference type="Pfam" id="PF07687"/>
    </source>
</evidence>
<name>A0A8H6F226_CANAX</name>
<accession>A0A8H6F226</accession>
<dbReference type="GO" id="GO:0051603">
    <property type="term" value="P:proteolysis involved in protein catabolic process"/>
    <property type="evidence" value="ECO:0007669"/>
    <property type="project" value="TreeGrafter"/>
</dbReference>
<evidence type="ECO:0000313" key="8">
    <source>
        <dbReference type="EMBL" id="KAF6066419.1"/>
    </source>
</evidence>
<dbReference type="SUPFAM" id="SSF53187">
    <property type="entry name" value="Zn-dependent exopeptidases"/>
    <property type="match status" value="1"/>
</dbReference>
<keyword evidence="4" id="KW-0378">Hydrolase</keyword>
<sequence>MIGLPLDENFRSNKRKSIIIGSVVFVALLVTLFSTNLFNYLKIVTTPIPKESSLCPLYEPIAPESYYKDNSTVLEILHDKKYKKESIKRLAGAIQVDTQVFDKQPAVDDAPQVWAKFAKFHDYLEQTFPLVYKNLKVTKVNTYGLVYHWKGSDKSLKPVLLTAHQDTVPVQKDTLKDWTIHHLKVITMVNTFTEEVSPIVKISILAAFGFDEETSGYHGAAHIGKYLEETFGQDSVYALIDEGAGLTVQELTNTIVALPGTAEKGYVDIQVELTTPGGHSSIPPDHTSIGIISELGYIIEKDPYIEGISKNRLTKYLIRTSQALDIINGGEKANALPEHVKLLVNHRVAIGTSVAEVQEHFVSRVVEVAKRHGLSVSAFGKDVLKVKNDSGLFNVTNFAGFLNAAPVTPTNDTVWEYLSGVTRHVYEDLVFPEINILNIFRFTPAFIGDFIGETHIHSVDEKLPFDSHLQLQAWFYEYIQAIDSAKANNK</sequence>
<evidence type="ECO:0000313" key="9">
    <source>
        <dbReference type="Proteomes" id="UP000536275"/>
    </source>
</evidence>
<dbReference type="Gene3D" id="3.30.70.360">
    <property type="match status" value="1"/>
</dbReference>
<keyword evidence="5" id="KW-0862">Zinc</keyword>
<evidence type="ECO:0000256" key="6">
    <source>
        <dbReference type="SAM" id="Phobius"/>
    </source>
</evidence>
<evidence type="ECO:0000256" key="2">
    <source>
        <dbReference type="ARBA" id="ARBA00022670"/>
    </source>
</evidence>
<comment type="caution">
    <text evidence="8">The sequence shown here is derived from an EMBL/GenBank/DDBJ whole genome shotgun (WGS) entry which is preliminary data.</text>
</comment>
<dbReference type="GO" id="GO:0046872">
    <property type="term" value="F:metal ion binding"/>
    <property type="evidence" value="ECO:0007669"/>
    <property type="project" value="UniProtKB-KW"/>
</dbReference>
<dbReference type="PANTHER" id="PTHR45962">
    <property type="entry name" value="N-FATTY-ACYL-AMINO ACID SYNTHASE/HYDROLASE PM20D1"/>
    <property type="match status" value="1"/>
</dbReference>
<dbReference type="AlphaFoldDB" id="A0A8H6F226"/>
<organism evidence="8 9">
    <name type="scientific">Candida albicans</name>
    <name type="common">Yeast</name>
    <dbReference type="NCBI Taxonomy" id="5476"/>
    <lineage>
        <taxon>Eukaryota</taxon>
        <taxon>Fungi</taxon>
        <taxon>Dikarya</taxon>
        <taxon>Ascomycota</taxon>
        <taxon>Saccharomycotina</taxon>
        <taxon>Pichiomycetes</taxon>
        <taxon>Debaryomycetaceae</taxon>
        <taxon>Candida/Lodderomyces clade</taxon>
        <taxon>Candida</taxon>
    </lineage>
</organism>
<evidence type="ECO:0000256" key="4">
    <source>
        <dbReference type="ARBA" id="ARBA00022801"/>
    </source>
</evidence>
<keyword evidence="6" id="KW-1133">Transmembrane helix</keyword>
<keyword evidence="6" id="KW-0812">Transmembrane</keyword>
<dbReference type="Proteomes" id="UP000536275">
    <property type="component" value="Unassembled WGS sequence"/>
</dbReference>
<comment type="similarity">
    <text evidence="1">Belongs to the peptidase M20A family.</text>
</comment>
<dbReference type="Gene3D" id="3.40.630.10">
    <property type="entry name" value="Zn peptidases"/>
    <property type="match status" value="2"/>
</dbReference>
<dbReference type="InterPro" id="IPR011650">
    <property type="entry name" value="Peptidase_M20_dimer"/>
</dbReference>
<feature type="domain" description="Peptidase M20 dimerisation" evidence="7">
    <location>
        <begin position="262"/>
        <end position="371"/>
    </location>
</feature>
<dbReference type="EMBL" id="JABWAD010000058">
    <property type="protein sequence ID" value="KAF6066419.1"/>
    <property type="molecule type" value="Genomic_DNA"/>
</dbReference>
<evidence type="ECO:0000256" key="1">
    <source>
        <dbReference type="ARBA" id="ARBA00006247"/>
    </source>
</evidence>
<dbReference type="InterPro" id="IPR047177">
    <property type="entry name" value="Pept_M20A"/>
</dbReference>
<dbReference type="InterPro" id="IPR036264">
    <property type="entry name" value="Bact_exopeptidase_dim_dom"/>
</dbReference>
<dbReference type="PROSITE" id="PS00758">
    <property type="entry name" value="ARGE_DAPE_CPG2_1"/>
    <property type="match status" value="1"/>
</dbReference>
<dbReference type="GO" id="GO:0000328">
    <property type="term" value="C:fungal-type vacuole lumen"/>
    <property type="evidence" value="ECO:0007669"/>
    <property type="project" value="TreeGrafter"/>
</dbReference>
<gene>
    <name evidence="8" type="ORF">FOB64_004683</name>
</gene>
<evidence type="ECO:0000256" key="5">
    <source>
        <dbReference type="ARBA" id="ARBA00022833"/>
    </source>
</evidence>
<proteinExistence type="inferred from homology"/>
<dbReference type="PANTHER" id="PTHR45962:SF1">
    <property type="entry name" value="N-FATTY-ACYL-AMINO ACID SYNTHASE_HYDROLASE PM20D1"/>
    <property type="match status" value="1"/>
</dbReference>
<feature type="transmembrane region" description="Helical" evidence="6">
    <location>
        <begin position="18"/>
        <end position="41"/>
    </location>
</feature>
<keyword evidence="6" id="KW-0472">Membrane</keyword>
<keyword evidence="2" id="KW-0645">Protease</keyword>
<protein>
    <submittedName>
        <fullName evidence="8">Peptidase dimerization domain family protein</fullName>
    </submittedName>
</protein>
<reference evidence="8 9" key="1">
    <citation type="submission" date="2020-03" db="EMBL/GenBank/DDBJ databases">
        <title>FDA dAtabase for Regulatory Grade micrObial Sequences (FDA-ARGOS): Supporting development and validation of Infectious Disease Dx tests.</title>
        <authorList>
            <person name="Campos J."/>
            <person name="Goldberg B."/>
            <person name="Tallon L."/>
            <person name="Sadzewicz L."/>
            <person name="Vavikolanu K."/>
            <person name="Mehta A."/>
            <person name="Aluvathingal J."/>
            <person name="Nadendla S."/>
            <person name="Nandy P."/>
            <person name="Geyer C."/>
            <person name="Yan Y."/>
            <person name="Sichtig H."/>
        </authorList>
    </citation>
    <scope>NUCLEOTIDE SEQUENCE [LARGE SCALE GENOMIC DNA]</scope>
    <source>
        <strain evidence="8 9">FDAARGOS_656</strain>
    </source>
</reference>